<gene>
    <name evidence="4" type="ORF">SASPL_133448</name>
</gene>
<reference evidence="4" key="2">
    <citation type="submission" date="2020-08" db="EMBL/GenBank/DDBJ databases">
        <title>Plant Genome Project.</title>
        <authorList>
            <person name="Zhang R.-G."/>
        </authorList>
    </citation>
    <scope>NUCLEOTIDE SEQUENCE</scope>
    <source>
        <strain evidence="4">Huo1</strain>
        <tissue evidence="4">Leaf</tissue>
    </source>
</reference>
<evidence type="ECO:0000256" key="3">
    <source>
        <dbReference type="SAM" id="Phobius"/>
    </source>
</evidence>
<feature type="transmembrane region" description="Helical" evidence="3">
    <location>
        <begin position="373"/>
        <end position="392"/>
    </location>
</feature>
<keyword evidence="3" id="KW-0812">Transmembrane</keyword>
<keyword evidence="5" id="KW-1185">Reference proteome</keyword>
<feature type="coiled-coil region" evidence="1">
    <location>
        <begin position="143"/>
        <end position="174"/>
    </location>
</feature>
<keyword evidence="3" id="KW-0472">Membrane</keyword>
<reference evidence="4" key="1">
    <citation type="submission" date="2018-01" db="EMBL/GenBank/DDBJ databases">
        <authorList>
            <person name="Mao J.F."/>
        </authorList>
    </citation>
    <scope>NUCLEOTIDE SEQUENCE</scope>
    <source>
        <strain evidence="4">Huo1</strain>
        <tissue evidence="4">Leaf</tissue>
    </source>
</reference>
<dbReference type="AlphaFoldDB" id="A0A8X8ZJ48"/>
<dbReference type="PANTHER" id="PTHR37761:SF2">
    <property type="entry name" value="OS09G0108400 PROTEIN"/>
    <property type="match status" value="1"/>
</dbReference>
<evidence type="ECO:0000256" key="2">
    <source>
        <dbReference type="SAM" id="MobiDB-lite"/>
    </source>
</evidence>
<dbReference type="PANTHER" id="PTHR37761">
    <property type="entry name" value="OS09G0108400 PROTEIN"/>
    <property type="match status" value="1"/>
</dbReference>
<name>A0A8X8ZJ48_SALSN</name>
<evidence type="ECO:0000313" key="4">
    <source>
        <dbReference type="EMBL" id="KAG6405854.1"/>
    </source>
</evidence>
<feature type="coiled-coil region" evidence="1">
    <location>
        <begin position="232"/>
        <end position="259"/>
    </location>
</feature>
<proteinExistence type="predicted"/>
<sequence>MAGLLAWAADVVGGGGSGWSDEEAEPNSIPLIFTPEQLTYVKELDTKTSSLNRAIRDLRLRLPPPDISQRLPHLHAHSLASNNDLALQLNAHSSTKQEHVPDKNLKFVTVAISLDQFRVARRIDFEACECRLVMVTLNYPLQAQQREARLQQENAEYQQAISNQQVKIQEKLQEAELLLSNFKELDLIEQNLIAELQRDKASAEASHSGESNGMLSESQQTVKAQEDAKTAKSAFMEKLDSKRKELAAIEETVQELEKKWLQVQDSALKKPTPAQREKALDKQLHSLIEQLAVKQAQAEGFISEIHIKEMELEKLNGIQRRIEIGNSDTNFSRNRFARSSSSQESVSSEYSIDARHKLPVHMGGRNESLQRLMLLRSAFVVYILGLHVLVFIKLSF</sequence>
<keyword evidence="1" id="KW-0175">Coiled coil</keyword>
<protein>
    <submittedName>
        <fullName evidence="4">Uncharacterized protein</fullName>
    </submittedName>
</protein>
<feature type="compositionally biased region" description="Polar residues" evidence="2">
    <location>
        <begin position="208"/>
        <end position="223"/>
    </location>
</feature>
<feature type="region of interest" description="Disordered" evidence="2">
    <location>
        <begin position="203"/>
        <end position="229"/>
    </location>
</feature>
<dbReference type="EMBL" id="PNBA02000012">
    <property type="protein sequence ID" value="KAG6405854.1"/>
    <property type="molecule type" value="Genomic_DNA"/>
</dbReference>
<evidence type="ECO:0000313" key="5">
    <source>
        <dbReference type="Proteomes" id="UP000298416"/>
    </source>
</evidence>
<comment type="caution">
    <text evidence="4">The sequence shown here is derived from an EMBL/GenBank/DDBJ whole genome shotgun (WGS) entry which is preliminary data.</text>
</comment>
<organism evidence="4">
    <name type="scientific">Salvia splendens</name>
    <name type="common">Scarlet sage</name>
    <dbReference type="NCBI Taxonomy" id="180675"/>
    <lineage>
        <taxon>Eukaryota</taxon>
        <taxon>Viridiplantae</taxon>
        <taxon>Streptophyta</taxon>
        <taxon>Embryophyta</taxon>
        <taxon>Tracheophyta</taxon>
        <taxon>Spermatophyta</taxon>
        <taxon>Magnoliopsida</taxon>
        <taxon>eudicotyledons</taxon>
        <taxon>Gunneridae</taxon>
        <taxon>Pentapetalae</taxon>
        <taxon>asterids</taxon>
        <taxon>lamiids</taxon>
        <taxon>Lamiales</taxon>
        <taxon>Lamiaceae</taxon>
        <taxon>Nepetoideae</taxon>
        <taxon>Mentheae</taxon>
        <taxon>Salviinae</taxon>
        <taxon>Salvia</taxon>
        <taxon>Salvia subgen. Calosphace</taxon>
        <taxon>core Calosphace</taxon>
    </lineage>
</organism>
<keyword evidence="3" id="KW-1133">Transmembrane helix</keyword>
<accession>A0A8X8ZJ48</accession>
<evidence type="ECO:0000256" key="1">
    <source>
        <dbReference type="SAM" id="Coils"/>
    </source>
</evidence>
<dbReference type="Proteomes" id="UP000298416">
    <property type="component" value="Unassembled WGS sequence"/>
</dbReference>